<comment type="similarity">
    <text evidence="1">Belongs to the universal stress protein A family.</text>
</comment>
<dbReference type="RefSeq" id="WP_091678282.1">
    <property type="nucleotide sequence ID" value="NZ_FOKG01000026.1"/>
</dbReference>
<dbReference type="Pfam" id="PF00582">
    <property type="entry name" value="Usp"/>
    <property type="match status" value="2"/>
</dbReference>
<dbReference type="Proteomes" id="UP000243799">
    <property type="component" value="Unassembled WGS sequence"/>
</dbReference>
<keyword evidence="7" id="KW-1185">Reference proteome</keyword>
<evidence type="ECO:0000313" key="6">
    <source>
        <dbReference type="EMBL" id="SFB60797.1"/>
    </source>
</evidence>
<evidence type="ECO:0000256" key="2">
    <source>
        <dbReference type="ARBA" id="ARBA00022741"/>
    </source>
</evidence>
<dbReference type="OrthoDB" id="3404132at2"/>
<reference evidence="7" key="1">
    <citation type="submission" date="2016-10" db="EMBL/GenBank/DDBJ databases">
        <authorList>
            <person name="Varghese N."/>
            <person name="Submissions S."/>
        </authorList>
    </citation>
    <scope>NUCLEOTIDE SEQUENCE [LARGE SCALE GENOMIC DNA]</scope>
    <source>
        <strain evidence="7">CGMCC 4.3568</strain>
    </source>
</reference>
<dbReference type="PANTHER" id="PTHR46268">
    <property type="entry name" value="STRESS RESPONSE PROTEIN NHAX"/>
    <property type="match status" value="1"/>
</dbReference>
<dbReference type="AlphaFoldDB" id="A0A1I1CEF0"/>
<dbReference type="SUPFAM" id="SSF52402">
    <property type="entry name" value="Adenine nucleotide alpha hydrolases-like"/>
    <property type="match status" value="2"/>
</dbReference>
<dbReference type="PRINTS" id="PR01438">
    <property type="entry name" value="UNVRSLSTRESS"/>
</dbReference>
<feature type="region of interest" description="Disordered" evidence="4">
    <location>
        <begin position="203"/>
        <end position="234"/>
    </location>
</feature>
<dbReference type="InterPro" id="IPR006016">
    <property type="entry name" value="UspA"/>
</dbReference>
<accession>A0A1I1CEF0</accession>
<gene>
    <name evidence="6" type="ORF">SAMN05216266_12642</name>
</gene>
<feature type="domain" description="UspA" evidence="5">
    <location>
        <begin position="11"/>
        <end position="152"/>
    </location>
</feature>
<feature type="domain" description="UspA" evidence="5">
    <location>
        <begin position="163"/>
        <end position="298"/>
    </location>
</feature>
<evidence type="ECO:0000259" key="5">
    <source>
        <dbReference type="Pfam" id="PF00582"/>
    </source>
</evidence>
<dbReference type="PANTHER" id="PTHR46268:SF27">
    <property type="entry name" value="UNIVERSAL STRESS PROTEIN RV2623"/>
    <property type="match status" value="1"/>
</dbReference>
<evidence type="ECO:0000256" key="1">
    <source>
        <dbReference type="ARBA" id="ARBA00008791"/>
    </source>
</evidence>
<protein>
    <submittedName>
        <fullName evidence="6">Nucleotide-binding universal stress protein, UspA family</fullName>
    </submittedName>
</protein>
<dbReference type="GO" id="GO:0005524">
    <property type="term" value="F:ATP binding"/>
    <property type="evidence" value="ECO:0007669"/>
    <property type="project" value="UniProtKB-KW"/>
</dbReference>
<evidence type="ECO:0000313" key="7">
    <source>
        <dbReference type="Proteomes" id="UP000243799"/>
    </source>
</evidence>
<keyword evidence="2" id="KW-0547">Nucleotide-binding</keyword>
<name>A0A1I1CEF0_9PSEU</name>
<dbReference type="EMBL" id="FOKG01000026">
    <property type="protein sequence ID" value="SFB60797.1"/>
    <property type="molecule type" value="Genomic_DNA"/>
</dbReference>
<dbReference type="Gene3D" id="3.40.50.620">
    <property type="entry name" value="HUPs"/>
    <property type="match status" value="2"/>
</dbReference>
<sequence>MVSDQASSTRQPVVVGFDDSAGAATAVDWAADEAAARGCPLLIVHAFQWTPPVLTAGWTGMDWGGEEQGRKLANNRLLTLAEQCRAVRPELEVHTSLPDGRPEQTLPMIAEEQRSPLLVLGSSGLSALPRALLGSTAGETVRTSRVPVVVVRGHTGETAGQGPVVVGADGSPASDRAVDFAFDFAGRHRLSVRVVHAWSDNPLDLMEPAHTGERQDNPAEADEPARRQVAARQRDCPDVPVHWERVDDRPAHALLTYAEDATLVVVGSNGRGPVSRVFLGSVSHAVLYHAPCPVAVLRAN</sequence>
<organism evidence="6 7">
    <name type="scientific">Amycolatopsis marina</name>
    <dbReference type="NCBI Taxonomy" id="490629"/>
    <lineage>
        <taxon>Bacteria</taxon>
        <taxon>Bacillati</taxon>
        <taxon>Actinomycetota</taxon>
        <taxon>Actinomycetes</taxon>
        <taxon>Pseudonocardiales</taxon>
        <taxon>Pseudonocardiaceae</taxon>
        <taxon>Amycolatopsis</taxon>
    </lineage>
</organism>
<dbReference type="InterPro" id="IPR014729">
    <property type="entry name" value="Rossmann-like_a/b/a_fold"/>
</dbReference>
<keyword evidence="3" id="KW-0067">ATP-binding</keyword>
<proteinExistence type="inferred from homology"/>
<evidence type="ECO:0000256" key="3">
    <source>
        <dbReference type="ARBA" id="ARBA00022840"/>
    </source>
</evidence>
<dbReference type="STRING" id="490629.SAMN05216266_12642"/>
<evidence type="ECO:0000256" key="4">
    <source>
        <dbReference type="SAM" id="MobiDB-lite"/>
    </source>
</evidence>
<dbReference type="InterPro" id="IPR006015">
    <property type="entry name" value="Universal_stress_UspA"/>
</dbReference>